<dbReference type="NCBIfam" id="NF004837">
    <property type="entry name" value="PRK06187.1"/>
    <property type="match status" value="1"/>
</dbReference>
<comment type="similarity">
    <text evidence="1">Belongs to the ATP-dependent AMP-binding enzyme family.</text>
</comment>
<dbReference type="GO" id="GO:0016874">
    <property type="term" value="F:ligase activity"/>
    <property type="evidence" value="ECO:0007669"/>
    <property type="project" value="UniProtKB-KW"/>
</dbReference>
<keyword evidence="2" id="KW-0436">Ligase</keyword>
<accession>A0A0F9LW17</accession>
<dbReference type="PANTHER" id="PTHR43859">
    <property type="entry name" value="ACYL-ACTIVATING ENZYME"/>
    <property type="match status" value="1"/>
</dbReference>
<feature type="domain" description="AMP-binding enzyme C-terminal" evidence="6">
    <location>
        <begin position="463"/>
        <end position="538"/>
    </location>
</feature>
<name>A0A0F9LW17_9ZZZZ</name>
<dbReference type="Gene3D" id="3.40.50.12780">
    <property type="entry name" value="N-terminal domain of ligase-like"/>
    <property type="match status" value="1"/>
</dbReference>
<evidence type="ECO:0000256" key="1">
    <source>
        <dbReference type="ARBA" id="ARBA00006432"/>
    </source>
</evidence>
<proteinExistence type="inferred from homology"/>
<protein>
    <recommendedName>
        <fullName evidence="8">AMP-dependent synthetase/ligase domain-containing protein</fullName>
    </recommendedName>
</protein>
<dbReference type="PANTHER" id="PTHR43859:SF4">
    <property type="entry name" value="BUTANOATE--COA LIGASE AAE1-RELATED"/>
    <property type="match status" value="1"/>
</dbReference>
<evidence type="ECO:0000259" key="5">
    <source>
        <dbReference type="Pfam" id="PF00501"/>
    </source>
</evidence>
<sequence length="555" mass="62611">MKLIKGFLADPEGKDNYQLNVINFMKHAIRNFARQEIISRKLDGSLFRYTYKDSYERMQRLANALISIGVKVADRVGVIAWNTHQHYEIYYGLPGMGAVLVTLNLRLAPQDLAYIVNHSGIQYIIVDEDLIQTAESIAPLCDKIKCYIIITEKDLSAVETKLEPIYSYEDILSNVLAEYEWPNLDENSAYAACYTTGTTGKPKGVYYSHRDLYLQTMMFATYFSFTVNDVIFQLVPMFHVLGWSMPHAATYVGAKLIFSGKWNLNDVEELTKIMVQEKVSLSGGVPAVFMAMLEVIKKMEQKPDFSKARLICGGSEPPITLMRGFWDETGGEIIHSYGSTEAMSNSTLNTFKPWLKKDLSEEELWELKKKQGIIVSGLDVKIVDEDGNELPHDGKSSGEILLRGPWITRSYYNAPHTSSSFTADGYLKSGDAGCLDSEGYLKITDRIKDVIKSGGEWISSIDMENSLVSHPGVREAAVIGIPHPKWDERPLALVVLREGCESMSKEEIHGHLAKTFAKWQLPEKILFVESIPRTSVGKLNKKVMRIEYQDLYTKS</sequence>
<evidence type="ECO:0000256" key="2">
    <source>
        <dbReference type="ARBA" id="ARBA00022598"/>
    </source>
</evidence>
<dbReference type="GO" id="GO:0006631">
    <property type="term" value="P:fatty acid metabolic process"/>
    <property type="evidence" value="ECO:0007669"/>
    <property type="project" value="UniProtKB-KW"/>
</dbReference>
<evidence type="ECO:0000256" key="4">
    <source>
        <dbReference type="ARBA" id="ARBA00023098"/>
    </source>
</evidence>
<dbReference type="Pfam" id="PF13193">
    <property type="entry name" value="AMP-binding_C"/>
    <property type="match status" value="1"/>
</dbReference>
<comment type="caution">
    <text evidence="7">The sequence shown here is derived from an EMBL/GenBank/DDBJ whole genome shotgun (WGS) entry which is preliminary data.</text>
</comment>
<dbReference type="EMBL" id="LAZR01006552">
    <property type="protein sequence ID" value="KKM91311.1"/>
    <property type="molecule type" value="Genomic_DNA"/>
</dbReference>
<dbReference type="SUPFAM" id="SSF56801">
    <property type="entry name" value="Acetyl-CoA synthetase-like"/>
    <property type="match status" value="1"/>
</dbReference>
<dbReference type="Gene3D" id="3.30.300.30">
    <property type="match status" value="1"/>
</dbReference>
<evidence type="ECO:0000256" key="3">
    <source>
        <dbReference type="ARBA" id="ARBA00022832"/>
    </source>
</evidence>
<evidence type="ECO:0000259" key="6">
    <source>
        <dbReference type="Pfam" id="PF13193"/>
    </source>
</evidence>
<dbReference type="AlphaFoldDB" id="A0A0F9LW17"/>
<reference evidence="7" key="1">
    <citation type="journal article" date="2015" name="Nature">
        <title>Complex archaea that bridge the gap between prokaryotes and eukaryotes.</title>
        <authorList>
            <person name="Spang A."/>
            <person name="Saw J.H."/>
            <person name="Jorgensen S.L."/>
            <person name="Zaremba-Niedzwiedzka K."/>
            <person name="Martijn J."/>
            <person name="Lind A.E."/>
            <person name="van Eijk R."/>
            <person name="Schleper C."/>
            <person name="Guy L."/>
            <person name="Ettema T.J."/>
        </authorList>
    </citation>
    <scope>NUCLEOTIDE SEQUENCE</scope>
</reference>
<dbReference type="InterPro" id="IPR000873">
    <property type="entry name" value="AMP-dep_synth/lig_dom"/>
</dbReference>
<dbReference type="InterPro" id="IPR025110">
    <property type="entry name" value="AMP-bd_C"/>
</dbReference>
<dbReference type="Pfam" id="PF00501">
    <property type="entry name" value="AMP-binding"/>
    <property type="match status" value="1"/>
</dbReference>
<evidence type="ECO:0000313" key="7">
    <source>
        <dbReference type="EMBL" id="KKM91311.1"/>
    </source>
</evidence>
<evidence type="ECO:0008006" key="8">
    <source>
        <dbReference type="Google" id="ProtNLM"/>
    </source>
</evidence>
<gene>
    <name evidence="7" type="ORF">LCGC14_1229750</name>
</gene>
<dbReference type="FunFam" id="3.30.300.30:FF:000008">
    <property type="entry name" value="2,3-dihydroxybenzoate-AMP ligase"/>
    <property type="match status" value="1"/>
</dbReference>
<keyword evidence="4" id="KW-0443">Lipid metabolism</keyword>
<feature type="domain" description="AMP-dependent synthetase/ligase" evidence="5">
    <location>
        <begin position="44"/>
        <end position="412"/>
    </location>
</feature>
<dbReference type="InterPro" id="IPR045851">
    <property type="entry name" value="AMP-bd_C_sf"/>
</dbReference>
<dbReference type="InterPro" id="IPR042099">
    <property type="entry name" value="ANL_N_sf"/>
</dbReference>
<keyword evidence="3" id="KW-0276">Fatty acid metabolism</keyword>
<organism evidence="7">
    <name type="scientific">marine sediment metagenome</name>
    <dbReference type="NCBI Taxonomy" id="412755"/>
    <lineage>
        <taxon>unclassified sequences</taxon>
        <taxon>metagenomes</taxon>
        <taxon>ecological metagenomes</taxon>
    </lineage>
</organism>